<protein>
    <submittedName>
        <fullName evidence="2">Uncharacterized protein</fullName>
    </submittedName>
</protein>
<evidence type="ECO:0000313" key="2">
    <source>
        <dbReference type="EMBL" id="KUI13238.1"/>
    </source>
</evidence>
<gene>
    <name evidence="2" type="ORF">AU192_18255</name>
</gene>
<evidence type="ECO:0000313" key="3">
    <source>
        <dbReference type="Proteomes" id="UP000053707"/>
    </source>
</evidence>
<dbReference type="AlphaFoldDB" id="A0A101A4M9"/>
<feature type="region of interest" description="Disordered" evidence="1">
    <location>
        <begin position="185"/>
        <end position="210"/>
    </location>
</feature>
<proteinExistence type="predicted"/>
<evidence type="ECO:0000256" key="1">
    <source>
        <dbReference type="SAM" id="MobiDB-lite"/>
    </source>
</evidence>
<dbReference type="EMBL" id="LQIR01000031">
    <property type="protein sequence ID" value="KUI13238.1"/>
    <property type="molecule type" value="Genomic_DNA"/>
</dbReference>
<dbReference type="Proteomes" id="UP000053707">
    <property type="component" value="Unassembled WGS sequence"/>
</dbReference>
<organism evidence="2 3">
    <name type="scientific">Mycobacterium lehmannii</name>
    <dbReference type="NCBI Taxonomy" id="2048550"/>
    <lineage>
        <taxon>Bacteria</taxon>
        <taxon>Bacillati</taxon>
        <taxon>Actinomycetota</taxon>
        <taxon>Actinomycetes</taxon>
        <taxon>Mycobacteriales</taxon>
        <taxon>Mycobacteriaceae</taxon>
        <taxon>Mycobacterium</taxon>
    </lineage>
</organism>
<sequence length="210" mass="23568">MPLPPAYVTELRDNPDGADKPPIEVGRFLPGERGILTIPGGKFRFTVRVIRDEDGNPQIVDFHMRSRKREVDVPITNMDLKSVPIAQFAERVASPTVDEGIEIQPAIQPKQVRRPGRPTLITDDFLREVTRSARQGKQSAPPSVDNYEAPLNGYIATWMRDAGLVSHLAPEKTVLRWRRLACERRRKSPEDNSFLRSGELRGKPGKGAGR</sequence>
<reference evidence="2 3" key="1">
    <citation type="submission" date="2016-01" db="EMBL/GenBank/DDBJ databases">
        <authorList>
            <consortium name="TB Trials Study Group"/>
            <person name="Sutton G."/>
            <person name="Brinkac L."/>
            <person name="Sanka R."/>
            <person name="Adams M."/>
            <person name="Lau E.L."/>
            <person name="Macaden R."/>
            <person name="Grewal H.M.S."/>
        </authorList>
    </citation>
    <scope>NUCLEOTIDE SEQUENCE [LARGE SCALE GENOMIC DNA]</scope>
    <source>
        <strain evidence="2 3">IS-1744</strain>
    </source>
</reference>
<accession>A0A101A4M9</accession>
<keyword evidence="3" id="KW-1185">Reference proteome</keyword>
<name>A0A101A4M9_9MYCO</name>
<comment type="caution">
    <text evidence="2">The sequence shown here is derived from an EMBL/GenBank/DDBJ whole genome shotgun (WGS) entry which is preliminary data.</text>
</comment>